<proteinExistence type="predicted"/>
<dbReference type="AlphaFoldDB" id="R1F4B6"/>
<evidence type="ECO:0000313" key="1">
    <source>
        <dbReference type="EMBL" id="EOD54672.1"/>
    </source>
</evidence>
<reference evidence="1 2" key="1">
    <citation type="journal article" date="2013" name="Genome Announc.">
        <title>Draft Genome Sequence of Aeromonas molluscorum Strain 848TT, Isolated from Bivalve Molluscs.</title>
        <authorList>
            <person name="Spataro N."/>
            <person name="Farfan M."/>
            <person name="Albarral V."/>
            <person name="Sanglas A."/>
            <person name="Loren J.G."/>
            <person name="Fuste M.C."/>
            <person name="Bosch E."/>
        </authorList>
    </citation>
    <scope>NUCLEOTIDE SEQUENCE [LARGE SCALE GENOMIC DNA]</scope>
    <source>
        <strain evidence="1 2">848</strain>
    </source>
</reference>
<keyword evidence="2" id="KW-1185">Reference proteome</keyword>
<gene>
    <name evidence="1" type="ORF">G113_13144</name>
</gene>
<comment type="caution">
    <text evidence="1">The sequence shown here is derived from an EMBL/GenBank/DDBJ whole genome shotgun (WGS) entry which is preliminary data.</text>
</comment>
<dbReference type="EMBL" id="AQGQ01000090">
    <property type="protein sequence ID" value="EOD54672.1"/>
    <property type="molecule type" value="Genomic_DNA"/>
</dbReference>
<name>R1F4B6_9GAMM</name>
<protein>
    <submittedName>
        <fullName evidence="1">Uncharacterized protein</fullName>
    </submittedName>
</protein>
<organism evidence="1 2">
    <name type="scientific">Aeromonas molluscorum 848</name>
    <dbReference type="NCBI Taxonomy" id="1268236"/>
    <lineage>
        <taxon>Bacteria</taxon>
        <taxon>Pseudomonadati</taxon>
        <taxon>Pseudomonadota</taxon>
        <taxon>Gammaproteobacteria</taxon>
        <taxon>Aeromonadales</taxon>
        <taxon>Aeromonadaceae</taxon>
        <taxon>Aeromonas</taxon>
    </lineage>
</organism>
<sequence length="33" mass="3691">MAKVKRAATQMACSWDIEAKIAHAEQLVRYTVA</sequence>
<evidence type="ECO:0000313" key="2">
    <source>
        <dbReference type="Proteomes" id="UP000013526"/>
    </source>
</evidence>
<dbReference type="Proteomes" id="UP000013526">
    <property type="component" value="Unassembled WGS sequence"/>
</dbReference>
<accession>R1F4B6</accession>